<dbReference type="Proteomes" id="UP000198398">
    <property type="component" value="Chromosome"/>
</dbReference>
<feature type="binding site" evidence="6">
    <location>
        <begin position="108"/>
        <end position="111"/>
    </location>
    <ligand>
        <name>(6R)-10-formyltetrahydrofolate</name>
        <dbReference type="ChEBI" id="CHEBI:195366"/>
    </ligand>
</feature>
<evidence type="ECO:0000256" key="2">
    <source>
        <dbReference type="ARBA" id="ARBA00022679"/>
    </source>
</evidence>
<feature type="active site" description="Proton donor" evidence="6">
    <location>
        <position position="127"/>
    </location>
</feature>
<dbReference type="PANTHER" id="PTHR43369">
    <property type="entry name" value="PHOSPHORIBOSYLGLYCINAMIDE FORMYLTRANSFERASE"/>
    <property type="match status" value="1"/>
</dbReference>
<comment type="similarity">
    <text evidence="4 6">Belongs to the GART family.</text>
</comment>
<evidence type="ECO:0000313" key="8">
    <source>
        <dbReference type="EMBL" id="ASK67051.1"/>
    </source>
</evidence>
<keyword evidence="9" id="KW-1185">Reference proteome</keyword>
<dbReference type="NCBIfam" id="TIGR00639">
    <property type="entry name" value="PurN"/>
    <property type="match status" value="1"/>
</dbReference>
<evidence type="ECO:0000256" key="6">
    <source>
        <dbReference type="HAMAP-Rule" id="MF_01930"/>
    </source>
</evidence>
<dbReference type="GO" id="GO:0005829">
    <property type="term" value="C:cytosol"/>
    <property type="evidence" value="ECO:0007669"/>
    <property type="project" value="TreeGrafter"/>
</dbReference>
<evidence type="ECO:0000259" key="7">
    <source>
        <dbReference type="Pfam" id="PF00551"/>
    </source>
</evidence>
<sequence>MGGHRLIARTGSDYAGTVTRLPVVVLISGTGSNLAALLTAARAADCPFTVVAVIADRDAAGLEHARAAGIPTQIVRLAEHPDRSRWDTALADAVAAHHPQLVVLAGFMKLIGPALLEAFGGRIVNTHPALLPSFPGAHGVRDALAHGVKVTGCSIIEVDAGVDTGRILAQAAVEVRDEDTEATLHERIKAVEQPLLVDVVRRLTARP</sequence>
<evidence type="ECO:0000256" key="4">
    <source>
        <dbReference type="ARBA" id="ARBA00038440"/>
    </source>
</evidence>
<dbReference type="Pfam" id="PF00551">
    <property type="entry name" value="Formyl_trans_N"/>
    <property type="match status" value="1"/>
</dbReference>
<dbReference type="FunFam" id="3.40.50.170:FF:000008">
    <property type="entry name" value="Phosphoribosylglycinamide formyltransferase"/>
    <property type="match status" value="1"/>
</dbReference>
<comment type="pathway">
    <text evidence="1 6">Purine metabolism; IMP biosynthesis via de novo pathway; N(2)-formyl-N(1)-(5-phospho-D-ribosyl)glycinamide from N(1)-(5-phospho-D-ribosyl)glycinamide (10-formyl THF route): step 1/1.</text>
</comment>
<feature type="binding site" evidence="6">
    <location>
        <position position="83"/>
    </location>
    <ligand>
        <name>(6R)-10-formyltetrahydrofolate</name>
        <dbReference type="ChEBI" id="CHEBI:195366"/>
    </ligand>
</feature>
<feature type="domain" description="Formyl transferase N-terminal" evidence="7">
    <location>
        <begin position="23"/>
        <end position="200"/>
    </location>
</feature>
<dbReference type="AlphaFoldDB" id="A0A220UGI3"/>
<dbReference type="InterPro" id="IPR004607">
    <property type="entry name" value="GART"/>
</dbReference>
<feature type="binding site" evidence="6">
    <location>
        <position position="125"/>
    </location>
    <ligand>
        <name>(6R)-10-formyltetrahydrofolate</name>
        <dbReference type="ChEBI" id="CHEBI:195366"/>
    </ligand>
</feature>
<dbReference type="InterPro" id="IPR001555">
    <property type="entry name" value="GART_AS"/>
</dbReference>
<feature type="site" description="Raises pKa of active site His" evidence="6">
    <location>
        <position position="163"/>
    </location>
</feature>
<evidence type="ECO:0000256" key="5">
    <source>
        <dbReference type="ARBA" id="ARBA00047664"/>
    </source>
</evidence>
<protein>
    <recommendedName>
        <fullName evidence="6">Phosphoribosylglycinamide formyltransferase</fullName>
        <ecNumber evidence="6">2.1.2.2</ecNumber>
    </recommendedName>
    <alternativeName>
        <fullName evidence="6">5'-phosphoribosylglycinamide transformylase</fullName>
    </alternativeName>
    <alternativeName>
        <fullName evidence="6">GAR transformylase</fullName>
        <shortName evidence="6">GART</shortName>
    </alternativeName>
</protein>
<evidence type="ECO:0000256" key="1">
    <source>
        <dbReference type="ARBA" id="ARBA00005054"/>
    </source>
</evidence>
<feature type="binding site" evidence="6">
    <location>
        <begin position="31"/>
        <end position="33"/>
    </location>
    <ligand>
        <name>N(1)-(5-phospho-beta-D-ribosyl)glycinamide</name>
        <dbReference type="ChEBI" id="CHEBI:143788"/>
    </ligand>
</feature>
<evidence type="ECO:0000313" key="9">
    <source>
        <dbReference type="Proteomes" id="UP000198398"/>
    </source>
</evidence>
<dbReference type="EMBL" id="CP022316">
    <property type="protein sequence ID" value="ASK67051.1"/>
    <property type="molecule type" value="Genomic_DNA"/>
</dbReference>
<comment type="catalytic activity">
    <reaction evidence="5 6">
        <text>N(1)-(5-phospho-beta-D-ribosyl)glycinamide + (6R)-10-formyltetrahydrofolate = N(2)-formyl-N(1)-(5-phospho-beta-D-ribosyl)glycinamide + (6S)-5,6,7,8-tetrahydrofolate + H(+)</text>
        <dbReference type="Rhea" id="RHEA:15053"/>
        <dbReference type="ChEBI" id="CHEBI:15378"/>
        <dbReference type="ChEBI" id="CHEBI:57453"/>
        <dbReference type="ChEBI" id="CHEBI:143788"/>
        <dbReference type="ChEBI" id="CHEBI:147286"/>
        <dbReference type="ChEBI" id="CHEBI:195366"/>
        <dbReference type="EC" id="2.1.2.2"/>
    </reaction>
</comment>
<dbReference type="CDD" id="cd08645">
    <property type="entry name" value="FMT_core_GART"/>
    <property type="match status" value="1"/>
</dbReference>
<dbReference type="PANTHER" id="PTHR43369:SF2">
    <property type="entry name" value="PHOSPHORIBOSYLGLYCINAMIDE FORMYLTRANSFERASE"/>
    <property type="match status" value="1"/>
</dbReference>
<name>A0A220UGI3_9MICO</name>
<proteinExistence type="inferred from homology"/>
<dbReference type="HAMAP" id="MF_01930">
    <property type="entry name" value="PurN"/>
    <property type="match status" value="1"/>
</dbReference>
<organism evidence="8 9">
    <name type="scientific">Brachybacterium avium</name>
    <dbReference type="NCBI Taxonomy" id="2017485"/>
    <lineage>
        <taxon>Bacteria</taxon>
        <taxon>Bacillati</taxon>
        <taxon>Actinomycetota</taxon>
        <taxon>Actinomycetes</taxon>
        <taxon>Micrococcales</taxon>
        <taxon>Dermabacteraceae</taxon>
        <taxon>Brachybacterium</taxon>
    </lineage>
</organism>
<dbReference type="InterPro" id="IPR036477">
    <property type="entry name" value="Formyl_transf_N_sf"/>
</dbReference>
<dbReference type="UniPathway" id="UPA00074">
    <property type="reaction ID" value="UER00126"/>
</dbReference>
<dbReference type="GO" id="GO:0006189">
    <property type="term" value="P:'de novo' IMP biosynthetic process"/>
    <property type="evidence" value="ECO:0007669"/>
    <property type="project" value="UniProtKB-UniRule"/>
</dbReference>
<comment type="function">
    <text evidence="6">Catalyzes the transfer of a formyl group from 10-formyltetrahydrofolate to 5-phospho-ribosyl-glycinamide (GAR), producing 5-phospho-ribosyl-N-formylglycinamide (FGAR) and tetrahydrofolate.</text>
</comment>
<dbReference type="SUPFAM" id="SSF53328">
    <property type="entry name" value="Formyltransferase"/>
    <property type="match status" value="1"/>
</dbReference>
<accession>A0A220UGI3</accession>
<evidence type="ECO:0000256" key="3">
    <source>
        <dbReference type="ARBA" id="ARBA00022755"/>
    </source>
</evidence>
<gene>
    <name evidence="6" type="primary">purN</name>
    <name evidence="8" type="ORF">CFK39_04445</name>
</gene>
<dbReference type="PROSITE" id="PS00373">
    <property type="entry name" value="GART"/>
    <property type="match status" value="1"/>
</dbReference>
<dbReference type="Gene3D" id="3.40.50.170">
    <property type="entry name" value="Formyl transferase, N-terminal domain"/>
    <property type="match status" value="1"/>
</dbReference>
<dbReference type="EC" id="2.1.2.2" evidence="6"/>
<dbReference type="InterPro" id="IPR002376">
    <property type="entry name" value="Formyl_transf_N"/>
</dbReference>
<dbReference type="GO" id="GO:0004644">
    <property type="term" value="F:phosphoribosylglycinamide formyltransferase activity"/>
    <property type="evidence" value="ECO:0007669"/>
    <property type="project" value="UniProtKB-UniRule"/>
</dbReference>
<keyword evidence="3 6" id="KW-0658">Purine biosynthesis</keyword>
<dbReference type="KEGG" id="brv:CFK39_04445"/>
<keyword evidence="2 6" id="KW-0808">Transferase</keyword>
<reference evidence="9" key="1">
    <citation type="submission" date="2017-07" db="EMBL/GenBank/DDBJ databases">
        <title>Brachybacterium sp. VR2415.</title>
        <authorList>
            <person name="Tak E.J."/>
            <person name="Bae J.-W."/>
        </authorList>
    </citation>
    <scope>NUCLEOTIDE SEQUENCE [LARGE SCALE GENOMIC DNA]</scope>
    <source>
        <strain evidence="9">VR2415</strain>
    </source>
</reference>